<dbReference type="EMBL" id="JADFTS010000007">
    <property type="protein sequence ID" value="KAF9597468.1"/>
    <property type="molecule type" value="Genomic_DNA"/>
</dbReference>
<reference evidence="2 3" key="1">
    <citation type="submission" date="2020-10" db="EMBL/GenBank/DDBJ databases">
        <title>The Coptis chinensis genome and diversification of protoberbering-type alkaloids.</title>
        <authorList>
            <person name="Wang B."/>
            <person name="Shu S."/>
            <person name="Song C."/>
            <person name="Liu Y."/>
        </authorList>
    </citation>
    <scope>NUCLEOTIDE SEQUENCE [LARGE SCALE GENOMIC DNA]</scope>
    <source>
        <strain evidence="2">HL-2020</strain>
        <tissue evidence="2">Leaf</tissue>
    </source>
</reference>
<keyword evidence="3" id="KW-1185">Reference proteome</keyword>
<dbReference type="Proteomes" id="UP000631114">
    <property type="component" value="Unassembled WGS sequence"/>
</dbReference>
<gene>
    <name evidence="2" type="ORF">IFM89_018914</name>
</gene>
<evidence type="ECO:0000313" key="2">
    <source>
        <dbReference type="EMBL" id="KAF9597468.1"/>
    </source>
</evidence>
<sequence>MALSKPCVLLVLVLMFLAQAHRLPGADSRPHPILEQTRYSKVFKTLGIGCKCCDGKEGVCRSTWDGSCTRLQCLPWKFS</sequence>
<dbReference type="OrthoDB" id="754109at2759"/>
<accession>A0A835HG24</accession>
<evidence type="ECO:0000313" key="3">
    <source>
        <dbReference type="Proteomes" id="UP000631114"/>
    </source>
</evidence>
<dbReference type="PANTHER" id="PTHR37078:SF6">
    <property type="entry name" value="NODULE CYSTEINE-RICH (NCR) SECRETED PEPTIDE"/>
    <property type="match status" value="1"/>
</dbReference>
<dbReference type="AlphaFoldDB" id="A0A835HG24"/>
<comment type="caution">
    <text evidence="2">The sequence shown here is derived from an EMBL/GenBank/DDBJ whole genome shotgun (WGS) entry which is preliminary data.</text>
</comment>
<keyword evidence="1" id="KW-0732">Signal</keyword>
<proteinExistence type="predicted"/>
<feature type="chain" id="PRO_5032808537" evidence="1">
    <location>
        <begin position="21"/>
        <end position="79"/>
    </location>
</feature>
<feature type="signal peptide" evidence="1">
    <location>
        <begin position="1"/>
        <end position="20"/>
    </location>
</feature>
<protein>
    <submittedName>
        <fullName evidence="2">Uncharacterized protein</fullName>
    </submittedName>
</protein>
<organism evidence="2 3">
    <name type="scientific">Coptis chinensis</name>
    <dbReference type="NCBI Taxonomy" id="261450"/>
    <lineage>
        <taxon>Eukaryota</taxon>
        <taxon>Viridiplantae</taxon>
        <taxon>Streptophyta</taxon>
        <taxon>Embryophyta</taxon>
        <taxon>Tracheophyta</taxon>
        <taxon>Spermatophyta</taxon>
        <taxon>Magnoliopsida</taxon>
        <taxon>Ranunculales</taxon>
        <taxon>Ranunculaceae</taxon>
        <taxon>Coptidoideae</taxon>
        <taxon>Coptis</taxon>
    </lineage>
</organism>
<evidence type="ECO:0000256" key="1">
    <source>
        <dbReference type="SAM" id="SignalP"/>
    </source>
</evidence>
<name>A0A835HG24_9MAGN</name>
<dbReference type="PANTHER" id="PTHR37078">
    <property type="entry name" value="NODULE CYSTEINE-RICH (NCR) SECRETED PEPTIDE"/>
    <property type="match status" value="1"/>
</dbReference>